<gene>
    <name evidence="1" type="ORF">PROQFM164_S01g000422</name>
</gene>
<organism evidence="1 2">
    <name type="scientific">Penicillium roqueforti (strain FM164)</name>
    <dbReference type="NCBI Taxonomy" id="1365484"/>
    <lineage>
        <taxon>Eukaryota</taxon>
        <taxon>Fungi</taxon>
        <taxon>Dikarya</taxon>
        <taxon>Ascomycota</taxon>
        <taxon>Pezizomycotina</taxon>
        <taxon>Eurotiomycetes</taxon>
        <taxon>Eurotiomycetidae</taxon>
        <taxon>Eurotiales</taxon>
        <taxon>Aspergillaceae</taxon>
        <taxon>Penicillium</taxon>
    </lineage>
</organism>
<name>W6PQZ0_PENRF</name>
<evidence type="ECO:0000313" key="1">
    <source>
        <dbReference type="EMBL" id="CDM26613.1"/>
    </source>
</evidence>
<dbReference type="AlphaFoldDB" id="W6PQZ0"/>
<evidence type="ECO:0000313" key="2">
    <source>
        <dbReference type="Proteomes" id="UP000030686"/>
    </source>
</evidence>
<accession>W6PQZ0</accession>
<dbReference type="OrthoDB" id="3531591at2759"/>
<protein>
    <submittedName>
        <fullName evidence="1">Genomic scaffold, ProqFM164S01</fullName>
    </submittedName>
</protein>
<proteinExistence type="predicted"/>
<sequence length="55" mass="6285">MRVLAPGGDSNVRLQWELIDGRSEGKTRLIWRVAVVALRVIQPFEEIVRTAPQKE</sequence>
<keyword evidence="2" id="KW-1185">Reference proteome</keyword>
<dbReference type="STRING" id="1365484.W6PQZ0"/>
<dbReference type="EMBL" id="HG792015">
    <property type="protein sequence ID" value="CDM26613.1"/>
    <property type="molecule type" value="Genomic_DNA"/>
</dbReference>
<reference evidence="1" key="1">
    <citation type="journal article" date="2014" name="Nat. Commun.">
        <title>Multiple recent horizontal transfers of a large genomic region in cheese making fungi.</title>
        <authorList>
            <person name="Cheeseman K."/>
            <person name="Ropars J."/>
            <person name="Renault P."/>
            <person name="Dupont J."/>
            <person name="Gouzy J."/>
            <person name="Branca A."/>
            <person name="Abraham A.L."/>
            <person name="Ceppi M."/>
            <person name="Conseiller E."/>
            <person name="Debuchy R."/>
            <person name="Malagnac F."/>
            <person name="Goarin A."/>
            <person name="Silar P."/>
            <person name="Lacoste S."/>
            <person name="Sallet E."/>
            <person name="Bensimon A."/>
            <person name="Giraud T."/>
            <person name="Brygoo Y."/>
        </authorList>
    </citation>
    <scope>NUCLEOTIDE SEQUENCE [LARGE SCALE GENOMIC DNA]</scope>
    <source>
        <strain evidence="1">FM164</strain>
    </source>
</reference>
<dbReference type="Proteomes" id="UP000030686">
    <property type="component" value="Unassembled WGS sequence"/>
</dbReference>